<dbReference type="PANTHER" id="PTHR34552">
    <property type="entry name" value="PHOTOSYSTEM II REACTION CENTER W PROTEIN, CHLOROPLASTIC"/>
    <property type="match status" value="1"/>
</dbReference>
<evidence type="ECO:0000256" key="2">
    <source>
        <dbReference type="ARBA" id="ARBA00010395"/>
    </source>
</evidence>
<evidence type="ECO:0000313" key="11">
    <source>
        <dbReference type="EMBL" id="AAG59876.1"/>
    </source>
</evidence>
<comment type="subcellular location">
    <subcellularLocation>
        <location evidence="1">Plastid</location>
        <location evidence="1">Chloroplast thylakoid membrane</location>
        <topology evidence="1">Single-pass membrane protein</topology>
    </subcellularLocation>
</comment>
<dbReference type="GO" id="GO:0009535">
    <property type="term" value="C:chloroplast thylakoid membrane"/>
    <property type="evidence" value="ECO:0007669"/>
    <property type="project" value="UniProtKB-SubCell"/>
</dbReference>
<comment type="similarity">
    <text evidence="2">Belongs to the psbW family.</text>
</comment>
<keyword evidence="3" id="KW-0150">Chloroplast</keyword>
<dbReference type="PANTHER" id="PTHR34552:SF1">
    <property type="entry name" value="PHOTOSYSTEM II REACTION CENTER W PROTEIN, CHLOROPLASTIC"/>
    <property type="match status" value="1"/>
</dbReference>
<evidence type="ECO:0000256" key="7">
    <source>
        <dbReference type="ARBA" id="ARBA00023136"/>
    </source>
</evidence>
<dbReference type="Pfam" id="PF07123">
    <property type="entry name" value="PsbW"/>
    <property type="match status" value="1"/>
</dbReference>
<keyword evidence="10" id="KW-0812">Transmembrane</keyword>
<evidence type="ECO:0000256" key="4">
    <source>
        <dbReference type="ARBA" id="ARBA00022531"/>
    </source>
</evidence>
<accession>Q9AXN8</accession>
<keyword evidence="7 10" id="KW-0472">Membrane</keyword>
<organism evidence="11">
    <name type="scientific">Physcomitrium patens</name>
    <name type="common">Spreading-leaved earth moss</name>
    <name type="synonym">Physcomitrella patens</name>
    <dbReference type="NCBI Taxonomy" id="3218"/>
    <lineage>
        <taxon>Eukaryota</taxon>
        <taxon>Viridiplantae</taxon>
        <taxon>Streptophyta</taxon>
        <taxon>Embryophyta</taxon>
        <taxon>Bryophyta</taxon>
        <taxon>Bryophytina</taxon>
        <taxon>Bryopsida</taxon>
        <taxon>Funariidae</taxon>
        <taxon>Funariales</taxon>
        <taxon>Funariaceae</taxon>
        <taxon>Physcomitrium</taxon>
    </lineage>
</organism>
<name>Q9AXN8_PHYPA</name>
<feature type="non-terminal residue" evidence="11">
    <location>
        <position position="1"/>
    </location>
</feature>
<keyword evidence="6" id="KW-0793">Thylakoid</keyword>
<evidence type="ECO:0000256" key="1">
    <source>
        <dbReference type="ARBA" id="ARBA00004581"/>
    </source>
</evidence>
<dbReference type="GO" id="GO:0009523">
    <property type="term" value="C:photosystem II"/>
    <property type="evidence" value="ECO:0007669"/>
    <property type="project" value="UniProtKB-KW"/>
</dbReference>
<evidence type="ECO:0000256" key="10">
    <source>
        <dbReference type="SAM" id="Phobius"/>
    </source>
</evidence>
<keyword evidence="5" id="KW-0934">Plastid</keyword>
<dbReference type="InterPro" id="IPR009806">
    <property type="entry name" value="PSII_PsbW_class2"/>
</dbReference>
<feature type="transmembrane region" description="Helical" evidence="10">
    <location>
        <begin position="114"/>
        <end position="131"/>
    </location>
</feature>
<dbReference type="EMBL" id="AF312744">
    <property type="protein sequence ID" value="AAG59876.1"/>
    <property type="molecule type" value="mRNA"/>
</dbReference>
<evidence type="ECO:0000256" key="8">
    <source>
        <dbReference type="ARBA" id="ARBA00023276"/>
    </source>
</evidence>
<evidence type="ECO:0000256" key="3">
    <source>
        <dbReference type="ARBA" id="ARBA00022528"/>
    </source>
</evidence>
<reference evidence="11" key="1">
    <citation type="submission" date="2000-10" db="EMBL/GenBank/DDBJ databases">
        <title>The PSII subunit PsbW partial cDNA sequence.</title>
        <authorList>
            <person name="Husain S."/>
            <person name="Cummings A."/>
            <person name="Bashiardes S."/>
            <person name="Knight C."/>
        </authorList>
    </citation>
    <scope>NUCLEOTIDE SEQUENCE</scope>
</reference>
<evidence type="ECO:0000256" key="5">
    <source>
        <dbReference type="ARBA" id="ARBA00022640"/>
    </source>
</evidence>
<sequence length="158" mass="16481">GTRSPPTAMAAIASASCATAATRLATTSLASSSSGFAATLKPVAGLPALRMPKVVCAAERSESKAERVNGVAQLAAAVTSAATLAYSHPVLALVDERLSTEGTGLGLGISNTKLTWILVGVTALIWTLYLLTPRRCQRVTDDSVWTCRSRKQEFCVPF</sequence>
<evidence type="ECO:0000256" key="9">
    <source>
        <dbReference type="ARBA" id="ARBA00031756"/>
    </source>
</evidence>
<protein>
    <recommendedName>
        <fullName evidence="9">PSII 6.1 kDa protein</fullName>
    </recommendedName>
</protein>
<dbReference type="AlphaFoldDB" id="Q9AXN8"/>
<keyword evidence="8" id="KW-0604">Photosystem II</keyword>
<evidence type="ECO:0000256" key="6">
    <source>
        <dbReference type="ARBA" id="ARBA00023078"/>
    </source>
</evidence>
<keyword evidence="10" id="KW-1133">Transmembrane helix</keyword>
<keyword evidence="4" id="KW-0602">Photosynthesis</keyword>
<proteinExistence type="evidence at transcript level"/>
<dbReference type="GO" id="GO:0015979">
    <property type="term" value="P:photosynthesis"/>
    <property type="evidence" value="ECO:0007669"/>
    <property type="project" value="UniProtKB-KW"/>
</dbReference>